<dbReference type="STRING" id="260086.SAMN05216207_104729"/>
<dbReference type="Pfam" id="PF11774">
    <property type="entry name" value="Lsr2"/>
    <property type="match status" value="1"/>
</dbReference>
<organism evidence="5 6">
    <name type="scientific">Pseudonocardia ammonioxydans</name>
    <dbReference type="NCBI Taxonomy" id="260086"/>
    <lineage>
        <taxon>Bacteria</taxon>
        <taxon>Bacillati</taxon>
        <taxon>Actinomycetota</taxon>
        <taxon>Actinomycetes</taxon>
        <taxon>Pseudonocardiales</taxon>
        <taxon>Pseudonocardiaceae</taxon>
        <taxon>Pseudonocardia</taxon>
    </lineage>
</organism>
<dbReference type="InterPro" id="IPR024412">
    <property type="entry name" value="Lsr2_dim_dom"/>
</dbReference>
<feature type="region of interest" description="Disordered" evidence="2">
    <location>
        <begin position="58"/>
        <end position="85"/>
    </location>
</feature>
<dbReference type="Proteomes" id="UP000199614">
    <property type="component" value="Unassembled WGS sequence"/>
</dbReference>
<evidence type="ECO:0000313" key="6">
    <source>
        <dbReference type="Proteomes" id="UP000199614"/>
    </source>
</evidence>
<keyword evidence="1" id="KW-0238">DNA-binding</keyword>
<dbReference type="GO" id="GO:0003677">
    <property type="term" value="F:DNA binding"/>
    <property type="evidence" value="ECO:0007669"/>
    <property type="project" value="UniProtKB-KW"/>
</dbReference>
<dbReference type="GO" id="GO:0016746">
    <property type="term" value="F:acyltransferase activity"/>
    <property type="evidence" value="ECO:0007669"/>
    <property type="project" value="InterPro"/>
</dbReference>
<protein>
    <submittedName>
        <fullName evidence="5">Lsr2 protein</fullName>
    </submittedName>
</protein>
<keyword evidence="6" id="KW-1185">Reference proteome</keyword>
<gene>
    <name evidence="5" type="ORF">SAMN05216207_104729</name>
</gene>
<accession>A0A1I5GJM9</accession>
<sequence length="116" mass="12789">MAQVLTVRLVDDLDGSSADETVEFAIDGKQYEIDLTSAHASTLRGVLADYVSVARRNSPQLRRGQRRADSATARPTATVNREQNQAIRAWARKQGISVSDRGRIPQNVLDAFHQNA</sequence>
<dbReference type="AlphaFoldDB" id="A0A1I5GJM9"/>
<evidence type="ECO:0000259" key="4">
    <source>
        <dbReference type="Pfam" id="PF23359"/>
    </source>
</evidence>
<dbReference type="InterPro" id="IPR036625">
    <property type="entry name" value="E3-bd_dom_sf"/>
</dbReference>
<dbReference type="OrthoDB" id="4113332at2"/>
<evidence type="ECO:0000256" key="2">
    <source>
        <dbReference type="SAM" id="MobiDB-lite"/>
    </source>
</evidence>
<feature type="domain" description="Lsr2 DNA-binding" evidence="4">
    <location>
        <begin position="80"/>
        <end position="114"/>
    </location>
</feature>
<dbReference type="Gene3D" id="4.10.320.10">
    <property type="entry name" value="E3-binding domain"/>
    <property type="match status" value="1"/>
</dbReference>
<feature type="domain" description="Lsr2 dimerization" evidence="3">
    <location>
        <begin position="1"/>
        <end position="57"/>
    </location>
</feature>
<dbReference type="Pfam" id="PF23359">
    <property type="entry name" value="Lsr2_DNA-bd"/>
    <property type="match status" value="1"/>
</dbReference>
<dbReference type="EMBL" id="FOUY01000047">
    <property type="protein sequence ID" value="SFO36140.1"/>
    <property type="molecule type" value="Genomic_DNA"/>
</dbReference>
<name>A0A1I5GJM9_PSUAM</name>
<evidence type="ECO:0000256" key="1">
    <source>
        <dbReference type="ARBA" id="ARBA00023125"/>
    </source>
</evidence>
<evidence type="ECO:0000313" key="5">
    <source>
        <dbReference type="EMBL" id="SFO36140.1"/>
    </source>
</evidence>
<evidence type="ECO:0000259" key="3">
    <source>
        <dbReference type="Pfam" id="PF11774"/>
    </source>
</evidence>
<reference evidence="5 6" key="1">
    <citation type="submission" date="2016-10" db="EMBL/GenBank/DDBJ databases">
        <authorList>
            <person name="de Groot N.N."/>
        </authorList>
    </citation>
    <scope>NUCLEOTIDE SEQUENCE [LARGE SCALE GENOMIC DNA]</scope>
    <source>
        <strain evidence="5 6">CGMCC 4.1877</strain>
    </source>
</reference>
<dbReference type="InterPro" id="IPR055370">
    <property type="entry name" value="Lsr2_DNA-bd"/>
</dbReference>
<dbReference type="RefSeq" id="WP_093353728.1">
    <property type="nucleotide sequence ID" value="NZ_FOUY01000047.1"/>
</dbReference>
<feature type="compositionally biased region" description="Polar residues" evidence="2">
    <location>
        <begin position="73"/>
        <end position="85"/>
    </location>
</feature>
<dbReference type="InterPro" id="IPR042261">
    <property type="entry name" value="Lsr2-like_dimerization"/>
</dbReference>
<proteinExistence type="predicted"/>
<dbReference type="Gene3D" id="3.30.60.230">
    <property type="entry name" value="Lsr2, dimerization domain"/>
    <property type="match status" value="1"/>
</dbReference>